<dbReference type="EMBL" id="JBBPBN010000015">
    <property type="protein sequence ID" value="KAK9024749.1"/>
    <property type="molecule type" value="Genomic_DNA"/>
</dbReference>
<comment type="caution">
    <text evidence="2">The sequence shown here is derived from an EMBL/GenBank/DDBJ whole genome shotgun (WGS) entry which is preliminary data.</text>
</comment>
<dbReference type="PANTHER" id="PTHR31595:SF70">
    <property type="entry name" value="LONG-CHAIN-ALCOHOL O-FATTY-ACYLTRANSFERASE 3-RELATED"/>
    <property type="match status" value="1"/>
</dbReference>
<keyword evidence="1" id="KW-0472">Membrane</keyword>
<feature type="transmembrane region" description="Helical" evidence="1">
    <location>
        <begin position="45"/>
        <end position="71"/>
    </location>
</feature>
<feature type="transmembrane region" description="Helical" evidence="1">
    <location>
        <begin position="6"/>
        <end position="24"/>
    </location>
</feature>
<feature type="transmembrane region" description="Helical" evidence="1">
    <location>
        <begin position="83"/>
        <end position="102"/>
    </location>
</feature>
<reference evidence="2 3" key="1">
    <citation type="journal article" date="2024" name="G3 (Bethesda)">
        <title>Genome assembly of Hibiscus sabdariffa L. provides insights into metabolisms of medicinal natural products.</title>
        <authorList>
            <person name="Kim T."/>
        </authorList>
    </citation>
    <scope>NUCLEOTIDE SEQUENCE [LARGE SCALE GENOMIC DNA]</scope>
    <source>
        <strain evidence="2">TK-2024</strain>
        <tissue evidence="2">Old leaves</tissue>
    </source>
</reference>
<name>A0ABR2SHW2_9ROSI</name>
<evidence type="ECO:0000313" key="3">
    <source>
        <dbReference type="Proteomes" id="UP001396334"/>
    </source>
</evidence>
<keyword evidence="3" id="KW-1185">Reference proteome</keyword>
<evidence type="ECO:0000313" key="2">
    <source>
        <dbReference type="EMBL" id="KAK9024749.1"/>
    </source>
</evidence>
<evidence type="ECO:0000256" key="1">
    <source>
        <dbReference type="SAM" id="Phobius"/>
    </source>
</evidence>
<sequence length="142" mass="16385">MYVELELILSLVAAPTGAFFGFQLEPQFHEPYLATSLHNFWGRRWNLMVSLQAVFVVFVVSGLMHELFFYYWTRVAPTWEVTWFFVLHGVALAVEVAVKKAALEEMSMYHHRAVYGPLALGFVATTTFWLLFPQLVRNGVDH</sequence>
<evidence type="ECO:0008006" key="4">
    <source>
        <dbReference type="Google" id="ProtNLM"/>
    </source>
</evidence>
<accession>A0ABR2SHW2</accession>
<dbReference type="InterPro" id="IPR044851">
    <property type="entry name" value="Wax_synthase"/>
</dbReference>
<dbReference type="PANTHER" id="PTHR31595">
    <property type="entry name" value="LONG-CHAIN-ALCOHOL O-FATTY-ACYLTRANSFERASE 3-RELATED"/>
    <property type="match status" value="1"/>
</dbReference>
<dbReference type="Proteomes" id="UP001396334">
    <property type="component" value="Unassembled WGS sequence"/>
</dbReference>
<keyword evidence="1" id="KW-1133">Transmembrane helix</keyword>
<gene>
    <name evidence="2" type="ORF">V6N11_004904</name>
</gene>
<feature type="transmembrane region" description="Helical" evidence="1">
    <location>
        <begin position="114"/>
        <end position="132"/>
    </location>
</feature>
<organism evidence="2 3">
    <name type="scientific">Hibiscus sabdariffa</name>
    <name type="common">roselle</name>
    <dbReference type="NCBI Taxonomy" id="183260"/>
    <lineage>
        <taxon>Eukaryota</taxon>
        <taxon>Viridiplantae</taxon>
        <taxon>Streptophyta</taxon>
        <taxon>Embryophyta</taxon>
        <taxon>Tracheophyta</taxon>
        <taxon>Spermatophyta</taxon>
        <taxon>Magnoliopsida</taxon>
        <taxon>eudicotyledons</taxon>
        <taxon>Gunneridae</taxon>
        <taxon>Pentapetalae</taxon>
        <taxon>rosids</taxon>
        <taxon>malvids</taxon>
        <taxon>Malvales</taxon>
        <taxon>Malvaceae</taxon>
        <taxon>Malvoideae</taxon>
        <taxon>Hibiscus</taxon>
    </lineage>
</organism>
<keyword evidence="1" id="KW-0812">Transmembrane</keyword>
<protein>
    <recommendedName>
        <fullName evidence="4">Wax synthase domain-containing protein</fullName>
    </recommendedName>
</protein>
<proteinExistence type="predicted"/>